<dbReference type="GeneID" id="127750442"/>
<sequence length="195" mass="21908">MCPLSMVPFLCLVVGLIAKVAMARSFLAPIPLVAEILNLKECQGVPDNAMTFFGPNSSSMRGRGNYTFNASFNITRTVKRISEIRVEMTRCRDVVSSNTCEHFGNWRFQSDPCKVWMDPVAPWGGLVKSIVEDYTCPTRVGTYHMRDAVLDMKVLQALHLPLEGAVWQNKAFFLESSGSTHYCFKGTTVFRRVRA</sequence>
<dbReference type="OrthoDB" id="10379893at2759"/>
<protein>
    <submittedName>
        <fullName evidence="3">Uncharacterized protein LOC127750442</fullName>
    </submittedName>
</protein>
<keyword evidence="1" id="KW-0732">Signal</keyword>
<accession>A0A9C6X2T2</accession>
<proteinExistence type="predicted"/>
<evidence type="ECO:0000313" key="2">
    <source>
        <dbReference type="Proteomes" id="UP000504606"/>
    </source>
</evidence>
<organism evidence="2 3">
    <name type="scientific">Frankliniella occidentalis</name>
    <name type="common">Western flower thrips</name>
    <name type="synonym">Euthrips occidentalis</name>
    <dbReference type="NCBI Taxonomy" id="133901"/>
    <lineage>
        <taxon>Eukaryota</taxon>
        <taxon>Metazoa</taxon>
        <taxon>Ecdysozoa</taxon>
        <taxon>Arthropoda</taxon>
        <taxon>Hexapoda</taxon>
        <taxon>Insecta</taxon>
        <taxon>Pterygota</taxon>
        <taxon>Neoptera</taxon>
        <taxon>Paraneoptera</taxon>
        <taxon>Thysanoptera</taxon>
        <taxon>Terebrantia</taxon>
        <taxon>Thripoidea</taxon>
        <taxon>Thripidae</taxon>
        <taxon>Frankliniella</taxon>
    </lineage>
</organism>
<name>A0A9C6X2T2_FRAOC</name>
<keyword evidence="2" id="KW-1185">Reference proteome</keyword>
<feature type="signal peptide" evidence="1">
    <location>
        <begin position="1"/>
        <end position="23"/>
    </location>
</feature>
<feature type="chain" id="PRO_5039126192" evidence="1">
    <location>
        <begin position="24"/>
        <end position="195"/>
    </location>
</feature>
<dbReference type="KEGG" id="foc:127750442"/>
<dbReference type="RefSeq" id="XP_052128101.1">
    <property type="nucleotide sequence ID" value="XM_052272141.1"/>
</dbReference>
<evidence type="ECO:0000313" key="3">
    <source>
        <dbReference type="RefSeq" id="XP_052128101.1"/>
    </source>
</evidence>
<gene>
    <name evidence="3" type="primary">LOC127750442</name>
</gene>
<reference evidence="3" key="1">
    <citation type="submission" date="2025-08" db="UniProtKB">
        <authorList>
            <consortium name="RefSeq"/>
        </authorList>
    </citation>
    <scope>IDENTIFICATION</scope>
    <source>
        <tissue evidence="3">Whole organism</tissue>
    </source>
</reference>
<evidence type="ECO:0000256" key="1">
    <source>
        <dbReference type="SAM" id="SignalP"/>
    </source>
</evidence>
<dbReference type="Proteomes" id="UP000504606">
    <property type="component" value="Unplaced"/>
</dbReference>
<dbReference type="AlphaFoldDB" id="A0A9C6X2T2"/>